<dbReference type="InterPro" id="IPR050428">
    <property type="entry name" value="TCS_sensor_his_kinase"/>
</dbReference>
<keyword evidence="8 10" id="KW-1133">Transmembrane helix</keyword>
<sequence length="434" mass="45000">MRRRIVVLTVAAAVLAIGLFGLPLAGIVLKYLSDHERRELDQVATVTALTVAVDVAANRPIQLPPGRGNAEVGLYDTAGVRILGSGPATADDAVRQALRDPGRATSDDGAVALAVTGDDPRAGVVRVAGSSSELYLQVVGVWTMMLALALAALLAVWVVARRQAGRLAGPLEELSGRARRLGDGDFTTWTGRVGIPEIDSVGAALDTTAERIGALVARERAFTADASHQLRTPLTGLRLSLETALDDPGADLRNAVDAAIRSADGLHRTVEDLLALARDVHTGNPIVDVRGIVDDVVGQWRRTLAARDRALRIDVDPDCAPARASAAAVRQILGVLLDNAVVHGAGTVTVRLRTTAGALALDVVDEGDALTGSTSALFVRRSGRDGATGGGYGIGLALARSLAEADGGRLAVGSTHPTTFTLLLPSAAKACERQ</sequence>
<evidence type="ECO:0000259" key="11">
    <source>
        <dbReference type="PROSITE" id="PS50109"/>
    </source>
</evidence>
<dbReference type="CDD" id="cd00082">
    <property type="entry name" value="HisKA"/>
    <property type="match status" value="1"/>
</dbReference>
<dbReference type="SMART" id="SM00388">
    <property type="entry name" value="HisKA"/>
    <property type="match status" value="1"/>
</dbReference>
<dbReference type="Gene3D" id="6.10.340.10">
    <property type="match status" value="1"/>
</dbReference>
<dbReference type="EMBL" id="BJVJ01000009">
    <property type="protein sequence ID" value="GEL22450.1"/>
    <property type="molecule type" value="Genomic_DNA"/>
</dbReference>
<dbReference type="Pfam" id="PF02518">
    <property type="entry name" value="HATPase_c"/>
    <property type="match status" value="1"/>
</dbReference>
<dbReference type="InterPro" id="IPR003660">
    <property type="entry name" value="HAMP_dom"/>
</dbReference>
<evidence type="ECO:0000256" key="8">
    <source>
        <dbReference type="ARBA" id="ARBA00022989"/>
    </source>
</evidence>
<dbReference type="Gene3D" id="1.10.287.130">
    <property type="match status" value="1"/>
</dbReference>
<dbReference type="EC" id="2.7.13.3" evidence="3"/>
<evidence type="ECO:0000256" key="10">
    <source>
        <dbReference type="SAM" id="Phobius"/>
    </source>
</evidence>
<keyword evidence="10" id="KW-0472">Membrane</keyword>
<reference evidence="13 14" key="1">
    <citation type="submission" date="2019-07" db="EMBL/GenBank/DDBJ databases">
        <title>Whole genome shotgun sequence of Pseudonocardia sulfidoxydans NBRC 16205.</title>
        <authorList>
            <person name="Hosoyama A."/>
            <person name="Uohara A."/>
            <person name="Ohji S."/>
            <person name="Ichikawa N."/>
        </authorList>
    </citation>
    <scope>NUCLEOTIDE SEQUENCE [LARGE SCALE GENOMIC DNA]</scope>
    <source>
        <strain evidence="13 14">NBRC 16205</strain>
    </source>
</reference>
<feature type="transmembrane region" description="Helical" evidence="10">
    <location>
        <begin position="134"/>
        <end position="160"/>
    </location>
</feature>
<evidence type="ECO:0000256" key="4">
    <source>
        <dbReference type="ARBA" id="ARBA00022553"/>
    </source>
</evidence>
<comment type="caution">
    <text evidence="13">The sequence shown here is derived from an EMBL/GenBank/DDBJ whole genome shotgun (WGS) entry which is preliminary data.</text>
</comment>
<comment type="subcellular location">
    <subcellularLocation>
        <location evidence="2">Cell membrane</location>
    </subcellularLocation>
</comment>
<dbReference type="PANTHER" id="PTHR45436:SF5">
    <property type="entry name" value="SENSOR HISTIDINE KINASE TRCS"/>
    <property type="match status" value="1"/>
</dbReference>
<evidence type="ECO:0000256" key="3">
    <source>
        <dbReference type="ARBA" id="ARBA00012438"/>
    </source>
</evidence>
<evidence type="ECO:0000256" key="1">
    <source>
        <dbReference type="ARBA" id="ARBA00000085"/>
    </source>
</evidence>
<dbReference type="Proteomes" id="UP000321685">
    <property type="component" value="Unassembled WGS sequence"/>
</dbReference>
<accession>A0A511DCC0</accession>
<dbReference type="SUPFAM" id="SSF55874">
    <property type="entry name" value="ATPase domain of HSP90 chaperone/DNA topoisomerase II/histidine kinase"/>
    <property type="match status" value="1"/>
</dbReference>
<dbReference type="CDD" id="cd00075">
    <property type="entry name" value="HATPase"/>
    <property type="match status" value="1"/>
</dbReference>
<dbReference type="OrthoDB" id="5499837at2"/>
<dbReference type="InterPro" id="IPR005467">
    <property type="entry name" value="His_kinase_dom"/>
</dbReference>
<protein>
    <recommendedName>
        <fullName evidence="3">histidine kinase</fullName>
        <ecNumber evidence="3">2.7.13.3</ecNumber>
    </recommendedName>
</protein>
<dbReference type="InterPro" id="IPR036890">
    <property type="entry name" value="HATPase_C_sf"/>
</dbReference>
<keyword evidence="14" id="KW-1185">Reference proteome</keyword>
<comment type="catalytic activity">
    <reaction evidence="1">
        <text>ATP + protein L-histidine = ADP + protein N-phospho-L-histidine.</text>
        <dbReference type="EC" id="2.7.13.3"/>
    </reaction>
</comment>
<dbReference type="Pfam" id="PF00512">
    <property type="entry name" value="HisKA"/>
    <property type="match status" value="1"/>
</dbReference>
<dbReference type="SMART" id="SM00387">
    <property type="entry name" value="HATPase_c"/>
    <property type="match status" value="1"/>
</dbReference>
<evidence type="ECO:0000256" key="9">
    <source>
        <dbReference type="ARBA" id="ARBA00023012"/>
    </source>
</evidence>
<keyword evidence="9" id="KW-0902">Two-component regulatory system</keyword>
<keyword evidence="5" id="KW-0808">Transferase</keyword>
<dbReference type="AlphaFoldDB" id="A0A511DCC0"/>
<evidence type="ECO:0000259" key="12">
    <source>
        <dbReference type="PROSITE" id="PS50885"/>
    </source>
</evidence>
<name>A0A511DCC0_9PSEU</name>
<keyword evidence="7 13" id="KW-0418">Kinase</keyword>
<dbReference type="InterPro" id="IPR003661">
    <property type="entry name" value="HisK_dim/P_dom"/>
</dbReference>
<feature type="domain" description="HAMP" evidence="12">
    <location>
        <begin position="165"/>
        <end position="217"/>
    </location>
</feature>
<evidence type="ECO:0000256" key="2">
    <source>
        <dbReference type="ARBA" id="ARBA00004236"/>
    </source>
</evidence>
<dbReference type="PROSITE" id="PS50885">
    <property type="entry name" value="HAMP"/>
    <property type="match status" value="1"/>
</dbReference>
<dbReference type="InterPro" id="IPR036097">
    <property type="entry name" value="HisK_dim/P_sf"/>
</dbReference>
<evidence type="ECO:0000313" key="13">
    <source>
        <dbReference type="EMBL" id="GEL22450.1"/>
    </source>
</evidence>
<organism evidence="13 14">
    <name type="scientific">Pseudonocardia sulfidoxydans NBRC 16205</name>
    <dbReference type="NCBI Taxonomy" id="1223511"/>
    <lineage>
        <taxon>Bacteria</taxon>
        <taxon>Bacillati</taxon>
        <taxon>Actinomycetota</taxon>
        <taxon>Actinomycetes</taxon>
        <taxon>Pseudonocardiales</taxon>
        <taxon>Pseudonocardiaceae</taxon>
        <taxon>Pseudonocardia</taxon>
    </lineage>
</organism>
<dbReference type="PANTHER" id="PTHR45436">
    <property type="entry name" value="SENSOR HISTIDINE KINASE YKOH"/>
    <property type="match status" value="1"/>
</dbReference>
<evidence type="ECO:0000313" key="14">
    <source>
        <dbReference type="Proteomes" id="UP000321685"/>
    </source>
</evidence>
<evidence type="ECO:0000256" key="7">
    <source>
        <dbReference type="ARBA" id="ARBA00022777"/>
    </source>
</evidence>
<dbReference type="SUPFAM" id="SSF47384">
    <property type="entry name" value="Homodimeric domain of signal transducing histidine kinase"/>
    <property type="match status" value="1"/>
</dbReference>
<dbReference type="InterPro" id="IPR003594">
    <property type="entry name" value="HATPase_dom"/>
</dbReference>
<dbReference type="GO" id="GO:0000155">
    <property type="term" value="F:phosphorelay sensor kinase activity"/>
    <property type="evidence" value="ECO:0007669"/>
    <property type="project" value="InterPro"/>
</dbReference>
<dbReference type="Gene3D" id="3.30.565.10">
    <property type="entry name" value="Histidine kinase-like ATPase, C-terminal domain"/>
    <property type="match status" value="1"/>
</dbReference>
<evidence type="ECO:0000256" key="5">
    <source>
        <dbReference type="ARBA" id="ARBA00022679"/>
    </source>
</evidence>
<keyword evidence="6 10" id="KW-0812">Transmembrane</keyword>
<dbReference type="RefSeq" id="WP_147103739.1">
    <property type="nucleotide sequence ID" value="NZ_BJVJ01000009.1"/>
</dbReference>
<proteinExistence type="predicted"/>
<gene>
    <name evidence="13" type="ORF">PSU4_14040</name>
</gene>
<feature type="domain" description="Histidine kinase" evidence="11">
    <location>
        <begin position="225"/>
        <end position="428"/>
    </location>
</feature>
<keyword evidence="4" id="KW-0597">Phosphoprotein</keyword>
<dbReference type="GO" id="GO:0005886">
    <property type="term" value="C:plasma membrane"/>
    <property type="evidence" value="ECO:0007669"/>
    <property type="project" value="UniProtKB-SubCell"/>
</dbReference>
<dbReference type="PROSITE" id="PS50109">
    <property type="entry name" value="HIS_KIN"/>
    <property type="match status" value="1"/>
</dbReference>
<evidence type="ECO:0000256" key="6">
    <source>
        <dbReference type="ARBA" id="ARBA00022692"/>
    </source>
</evidence>